<reference evidence="3 4" key="1">
    <citation type="submission" date="2017-07" db="EMBL/GenBank/DDBJ databases">
        <title>Mechanisms for carbon and nitrogen cycling indicate functional differentiation within the Candidate Phyla Radiation.</title>
        <authorList>
            <person name="Danczak R.E."/>
            <person name="Johnston M.D."/>
            <person name="Kenah C."/>
            <person name="Slattery M."/>
            <person name="Wrighton K.C."/>
            <person name="Wilkins M.J."/>
        </authorList>
    </citation>
    <scope>NUCLEOTIDE SEQUENCE [LARGE SCALE GENOMIC DNA]</scope>
    <source>
        <strain evidence="3">Athens1014_28</strain>
    </source>
</reference>
<protein>
    <submittedName>
        <fullName evidence="3">Group 1 glycosyl transferase</fullName>
    </submittedName>
</protein>
<dbReference type="GO" id="GO:0016757">
    <property type="term" value="F:glycosyltransferase activity"/>
    <property type="evidence" value="ECO:0007669"/>
    <property type="project" value="InterPro"/>
</dbReference>
<dbReference type="InterPro" id="IPR001296">
    <property type="entry name" value="Glyco_trans_1"/>
</dbReference>
<dbReference type="InterPro" id="IPR050194">
    <property type="entry name" value="Glycosyltransferase_grp1"/>
</dbReference>
<dbReference type="Gene3D" id="3.40.50.2000">
    <property type="entry name" value="Glycogen Phosphorylase B"/>
    <property type="match status" value="2"/>
</dbReference>
<evidence type="ECO:0000313" key="3">
    <source>
        <dbReference type="EMBL" id="TSC94320.1"/>
    </source>
</evidence>
<proteinExistence type="predicted"/>
<evidence type="ECO:0000313" key="4">
    <source>
        <dbReference type="Proteomes" id="UP000316495"/>
    </source>
</evidence>
<accession>A0A554LN63</accession>
<comment type="caution">
    <text evidence="3">The sequence shown here is derived from an EMBL/GenBank/DDBJ whole genome shotgun (WGS) entry which is preliminary data.</text>
</comment>
<dbReference type="AlphaFoldDB" id="A0A554LN63"/>
<gene>
    <name evidence="3" type="ORF">Athens101428_363</name>
</gene>
<feature type="domain" description="Glycosyl transferase family 1" evidence="1">
    <location>
        <begin position="185"/>
        <end position="321"/>
    </location>
</feature>
<dbReference type="PANTHER" id="PTHR45947:SF3">
    <property type="entry name" value="SULFOQUINOVOSYL TRANSFERASE SQD2"/>
    <property type="match status" value="1"/>
</dbReference>
<dbReference type="Pfam" id="PF13439">
    <property type="entry name" value="Glyco_transf_4"/>
    <property type="match status" value="1"/>
</dbReference>
<dbReference type="PANTHER" id="PTHR45947">
    <property type="entry name" value="SULFOQUINOVOSYL TRANSFERASE SQD2"/>
    <property type="match status" value="1"/>
</dbReference>
<evidence type="ECO:0000259" key="2">
    <source>
        <dbReference type="Pfam" id="PF13439"/>
    </source>
</evidence>
<dbReference type="EMBL" id="VMGN01000016">
    <property type="protein sequence ID" value="TSC94320.1"/>
    <property type="molecule type" value="Genomic_DNA"/>
</dbReference>
<feature type="domain" description="Glycosyltransferase subfamily 4-like N-terminal" evidence="2">
    <location>
        <begin position="15"/>
        <end position="182"/>
    </location>
</feature>
<dbReference type="Pfam" id="PF00534">
    <property type="entry name" value="Glycos_transf_1"/>
    <property type="match status" value="1"/>
</dbReference>
<dbReference type="SUPFAM" id="SSF53756">
    <property type="entry name" value="UDP-Glycosyltransferase/glycogen phosphorylase"/>
    <property type="match status" value="1"/>
</dbReference>
<keyword evidence="3" id="KW-0808">Transferase</keyword>
<name>A0A554LN63_9BACT</name>
<sequence length="364" mass="41885">MNIAIVHDWLTEFAGAEKVVLEMLKVYPNAKIYTSIFDKEKVKEFSSFDVRTTYLQNIPFSKKFRRLMIPLMPMAFEQLDLSGFDVVISSTTSAAKGVITKPRTCHICYCNTPTRYLWEPSLDSRASNSWLKRKINHNLRIWDSVAAERVDYFIANSKYIAKRIRKYYHRDSKVIYPPVDLDFYKQKNEVKKGEYFLFVSRLVPYKRADLAIMAFNDLGLELRIIGGGSEEKKLKKIAKKNIKFLGRASDVVLRKNIKEAKAVIFPAEEDFGIVPVEAMASGTPVIAYGAGGAQETVIEGVTGEFFRPQMKEALIEVVKNFDPKKYKVSEMRTQAEKFSAENFRRNLKKAVESFCFEYKNTMNL</sequence>
<dbReference type="Proteomes" id="UP000316495">
    <property type="component" value="Unassembled WGS sequence"/>
</dbReference>
<evidence type="ECO:0000259" key="1">
    <source>
        <dbReference type="Pfam" id="PF00534"/>
    </source>
</evidence>
<dbReference type="InterPro" id="IPR028098">
    <property type="entry name" value="Glyco_trans_4-like_N"/>
</dbReference>
<organism evidence="3 4">
    <name type="scientific">Candidatus Berkelbacteria bacterium Athens1014_28</name>
    <dbReference type="NCBI Taxonomy" id="2017145"/>
    <lineage>
        <taxon>Bacteria</taxon>
        <taxon>Candidatus Berkelbacteria</taxon>
    </lineage>
</organism>